<dbReference type="Gene3D" id="2.60.40.10">
    <property type="entry name" value="Immunoglobulins"/>
    <property type="match status" value="1"/>
</dbReference>
<feature type="non-terminal residue" evidence="1">
    <location>
        <position position="204"/>
    </location>
</feature>
<evidence type="ECO:0000313" key="1">
    <source>
        <dbReference type="EMBL" id="VDM72356.1"/>
    </source>
</evidence>
<protein>
    <recommendedName>
        <fullName evidence="3">Immunoglobulin I-set domain-containing protein</fullName>
    </recommendedName>
</protein>
<dbReference type="Proteomes" id="UP000270094">
    <property type="component" value="Unassembled WGS sequence"/>
</dbReference>
<evidence type="ECO:0008006" key="3">
    <source>
        <dbReference type="Google" id="ProtNLM"/>
    </source>
</evidence>
<proteinExistence type="predicted"/>
<dbReference type="AlphaFoldDB" id="A0A3P7IQL5"/>
<evidence type="ECO:0000313" key="2">
    <source>
        <dbReference type="Proteomes" id="UP000270094"/>
    </source>
</evidence>
<dbReference type="EMBL" id="UYYB01024997">
    <property type="protein sequence ID" value="VDM72356.1"/>
    <property type="molecule type" value="Genomic_DNA"/>
</dbReference>
<name>A0A3P7IQL5_STRVU</name>
<sequence>MGYENKVATLILKNVNKLQEGTYYCHATNIHGTTVLPSEVKVLPEESQIQLFIGKASDTIRLTLAQYNKREEGEQLVTNIFAYHKDEQFEEAIKLHAPDKASESAKIAVALQPSGAQIPPAEKAKPESVPMGIPILVHPAEESLPVQVHPAEVVSDMAKQPSPVVPITEEAHPATVKSVGETVPTILRETEVPTIAVRIEKEQH</sequence>
<dbReference type="InterPro" id="IPR013783">
    <property type="entry name" value="Ig-like_fold"/>
</dbReference>
<organism evidence="1 2">
    <name type="scientific">Strongylus vulgaris</name>
    <name type="common">Blood worm</name>
    <dbReference type="NCBI Taxonomy" id="40348"/>
    <lineage>
        <taxon>Eukaryota</taxon>
        <taxon>Metazoa</taxon>
        <taxon>Ecdysozoa</taxon>
        <taxon>Nematoda</taxon>
        <taxon>Chromadorea</taxon>
        <taxon>Rhabditida</taxon>
        <taxon>Rhabditina</taxon>
        <taxon>Rhabditomorpha</taxon>
        <taxon>Strongyloidea</taxon>
        <taxon>Strongylidae</taxon>
        <taxon>Strongylus</taxon>
    </lineage>
</organism>
<dbReference type="InterPro" id="IPR036179">
    <property type="entry name" value="Ig-like_dom_sf"/>
</dbReference>
<dbReference type="SUPFAM" id="SSF48726">
    <property type="entry name" value="Immunoglobulin"/>
    <property type="match status" value="1"/>
</dbReference>
<dbReference type="OrthoDB" id="5843172at2759"/>
<accession>A0A3P7IQL5</accession>
<gene>
    <name evidence="1" type="ORF">SVUK_LOCUS7354</name>
</gene>
<reference evidence="1 2" key="1">
    <citation type="submission" date="2018-11" db="EMBL/GenBank/DDBJ databases">
        <authorList>
            <consortium name="Pathogen Informatics"/>
        </authorList>
    </citation>
    <scope>NUCLEOTIDE SEQUENCE [LARGE SCALE GENOMIC DNA]</scope>
</reference>
<keyword evidence="2" id="KW-1185">Reference proteome</keyword>